<keyword evidence="3" id="KW-1185">Reference proteome</keyword>
<sequence length="75" mass="8414">MQLPQLGPGEPVEERGQESAIRRGDAWPVDLPLQDGQLVPQRQYLDVLVNVAHRQQPYEGEHARHGEVGQSQQHG</sequence>
<dbReference type="EMBL" id="SUMC01000113">
    <property type="protein sequence ID" value="TJZ99256.1"/>
    <property type="molecule type" value="Genomic_DNA"/>
</dbReference>
<dbReference type="OrthoDB" id="3541757at2"/>
<comment type="caution">
    <text evidence="2">The sequence shown here is derived from an EMBL/GenBank/DDBJ whole genome shotgun (WGS) entry which is preliminary data.</text>
</comment>
<feature type="compositionally biased region" description="Basic and acidic residues" evidence="1">
    <location>
        <begin position="12"/>
        <end position="25"/>
    </location>
</feature>
<dbReference type="AlphaFoldDB" id="A0A4U0RUV1"/>
<organism evidence="2 3">
    <name type="scientific">Actinacidiphila oryziradicis</name>
    <dbReference type="NCBI Taxonomy" id="2571141"/>
    <lineage>
        <taxon>Bacteria</taxon>
        <taxon>Bacillati</taxon>
        <taxon>Actinomycetota</taxon>
        <taxon>Actinomycetes</taxon>
        <taxon>Kitasatosporales</taxon>
        <taxon>Streptomycetaceae</taxon>
        <taxon>Actinacidiphila</taxon>
    </lineage>
</organism>
<gene>
    <name evidence="2" type="ORF">FCI23_46655</name>
</gene>
<protein>
    <submittedName>
        <fullName evidence="2">Uncharacterized protein</fullName>
    </submittedName>
</protein>
<feature type="region of interest" description="Disordered" evidence="1">
    <location>
        <begin position="1"/>
        <end position="28"/>
    </location>
</feature>
<feature type="region of interest" description="Disordered" evidence="1">
    <location>
        <begin position="56"/>
        <end position="75"/>
    </location>
</feature>
<accession>A0A4U0RUV1</accession>
<dbReference type="RefSeq" id="WP_136730094.1">
    <property type="nucleotide sequence ID" value="NZ_SUMC01000113.1"/>
</dbReference>
<dbReference type="Proteomes" id="UP000305778">
    <property type="component" value="Unassembled WGS sequence"/>
</dbReference>
<proteinExistence type="predicted"/>
<evidence type="ECO:0000313" key="3">
    <source>
        <dbReference type="Proteomes" id="UP000305778"/>
    </source>
</evidence>
<name>A0A4U0RUV1_9ACTN</name>
<evidence type="ECO:0000256" key="1">
    <source>
        <dbReference type="SAM" id="MobiDB-lite"/>
    </source>
</evidence>
<evidence type="ECO:0000313" key="2">
    <source>
        <dbReference type="EMBL" id="TJZ99256.1"/>
    </source>
</evidence>
<reference evidence="2 3" key="1">
    <citation type="submission" date="2019-04" db="EMBL/GenBank/DDBJ databases">
        <title>Streptomyces oryziradicis sp. nov., a novel actinomycete isolated from rhizosphere soil of rice (Oryza sativa L.).</title>
        <authorList>
            <person name="Li C."/>
        </authorList>
    </citation>
    <scope>NUCLEOTIDE SEQUENCE [LARGE SCALE GENOMIC DNA]</scope>
    <source>
        <strain evidence="2 3">NEAU-C40</strain>
    </source>
</reference>